<organism evidence="3 4">
    <name type="scientific">[Clostridium] methylpentosum DSM 5476</name>
    <dbReference type="NCBI Taxonomy" id="537013"/>
    <lineage>
        <taxon>Bacteria</taxon>
        <taxon>Bacillati</taxon>
        <taxon>Bacillota</taxon>
        <taxon>Clostridia</taxon>
        <taxon>Eubacteriales</taxon>
        <taxon>Oscillospiraceae</taxon>
        <taxon>Oscillospiraceae incertae sedis</taxon>
    </lineage>
</organism>
<reference evidence="3 4" key="1">
    <citation type="submission" date="2009-01" db="EMBL/GenBank/DDBJ databases">
        <authorList>
            <person name="Fulton L."/>
            <person name="Clifton S."/>
            <person name="Fulton B."/>
            <person name="Xu J."/>
            <person name="Minx P."/>
            <person name="Pepin K.H."/>
            <person name="Johnson M."/>
            <person name="Bhonagiri V."/>
            <person name="Nash W.E."/>
            <person name="Mardis E.R."/>
            <person name="Wilson R.K."/>
        </authorList>
    </citation>
    <scope>NUCLEOTIDE SEQUENCE [LARGE SCALE GENOMIC DNA]</scope>
    <source>
        <strain evidence="3 4">DSM 5476</strain>
    </source>
</reference>
<evidence type="ECO:0000256" key="2">
    <source>
        <dbReference type="SAM" id="SignalP"/>
    </source>
</evidence>
<evidence type="ECO:0000313" key="3">
    <source>
        <dbReference type="EMBL" id="EEG30474.1"/>
    </source>
</evidence>
<dbReference type="Gene3D" id="2.60.120.260">
    <property type="entry name" value="Galactose-binding domain-like"/>
    <property type="match status" value="1"/>
</dbReference>
<dbReference type="PANTHER" id="PTHR36848:SF2">
    <property type="entry name" value="SECRETED PROTEIN"/>
    <property type="match status" value="1"/>
</dbReference>
<evidence type="ECO:0000313" key="4">
    <source>
        <dbReference type="Proteomes" id="UP000003340"/>
    </source>
</evidence>
<feature type="signal peptide" evidence="2">
    <location>
        <begin position="1"/>
        <end position="23"/>
    </location>
</feature>
<feature type="chain" id="PRO_5038791133" evidence="2">
    <location>
        <begin position="24"/>
        <end position="1359"/>
    </location>
</feature>
<keyword evidence="2" id="KW-0732">Signal</keyword>
<dbReference type="STRING" id="537013.CLOSTMETH_01915"/>
<dbReference type="InterPro" id="IPR053161">
    <property type="entry name" value="Ulvan_degrading_GH"/>
</dbReference>
<protein>
    <submittedName>
        <fullName evidence="3">LPXTG-motif cell wall anchor domain protein</fullName>
    </submittedName>
</protein>
<accession>C0EDI8</accession>
<gene>
    <name evidence="3" type="ORF">CLOSTMETH_01915</name>
</gene>
<dbReference type="HOGENOM" id="CLU_003772_0_1_9"/>
<keyword evidence="1" id="KW-1133">Transmembrane helix</keyword>
<sequence length="1359" mass="145422">MKRLFAKAVALTLSAALSLSVLAASFVTAGAAPEYVKSDIVSAFNNPDLDAKPMARMWFVDGQAGEIDDDMIEEHLTTMAEGGFGGVEIALLADNSNMSNSDAAEYGWGTENWKKTMKKILAAADSIEGGFKVDFTISPHWPPIVNTIDPNDDEAATEMSYAYKKITADDLAQGTVDLPLPTQKKTDLARAPFYMTDRFVAASVAQVVGFEEETNKPIFEFTTLQDASGATSKKTAGEGESYKEEDGVKYAGYAAGIPSREVAEADGIDYDTQIVAKFGPDPATNDFEGKIDADGNRKRMADWQYLYQTDLSALDLVGYAPDNDETFKVGDYVLFGTYCRGTGQAVANANTTTKNRTYVTNYFDERGIQKVLDFWNENILDDELRAMMAKNGGSIFEDSIETTHDGPFWSADLMEDMSDYLGYDATLYAPVYMSARTSKQFVDVPGQAAPDIIITRDADFIFTSEDDESERIIEDYNLALAHLFETQHAQTISDWADGFNYDYRAQAYSLPGLSIVGGALATDVTEGDNSTYKDALRQLASAVNMKGEKLLSLESCTFAKMDSNWQTFLKEMNQNTSHGVNRVIVHGSAYPVTLNDYQDSWPGWNWGGGSGFPAWDGRQIYWNDVNSLTGYITRTQAVMQNGAAKVDLAILNDTEESFNLITRNSNQALLDAGYSYNILDESVLGLDSAVVTNGVLNENGPAYKAIILDDVSMLSALTAEKLIGYAEAGLPVILKNSDPNRIYGTEKGEDTVANLVAAMDTLKGLDNVKSVSTDEELFAALASLELTSSARYASTSGLEASHRQDSVGDYYYLFNDNSDAAIKTQVTLEGSGVPYQLDAWTGEIIPIAEYEAGNGSVTINLELDAKNAVIIAVAPAGGEFPAVQDKHAVSSSGGNVTTCGGAVTHQASEAGSYSVKLSDGTTANINIESVKPSVSLTSFDLSLESWGPDEAVNDVNPTISKKTTLNFTDSTLCAWNELSVTQEQLSDLGVASMADVSGIGRYTTTFTLPENWSAQDGATLNFSVHENDMLVAVTVNGTTFDCIDTFATTLDLGHCLKAGENTITIQIDSTLTNRFNATHSSADRTEHGLISASIVPYVETAVVTADKGILASVIAYAESDAVQAELAGAIESVQTSFTASLASAKEVYSNAGASQSEVDSAWISLMSEIHKLGFQAGDKTSLNALIGYADSLQMDLYVDGSAKDAFGAALAAAKETAADGDALAGDIEQAQQDLIDALLALRYKADKSVLEQVLAQANAIDTSAYTAASVESFNRAKAAAEELFNNPALSQDDQTDVDRAADNLRTAILSLDLTVPVAGDSSVTASGSTPKTGDVTPFAAAVTLMALAGAGILINRKKK</sequence>
<keyword evidence="1" id="KW-0472">Membrane</keyword>
<feature type="transmembrane region" description="Helical" evidence="1">
    <location>
        <begin position="1335"/>
        <end position="1354"/>
    </location>
</feature>
<dbReference type="Gene3D" id="1.20.1270.90">
    <property type="entry name" value="AF1782-like"/>
    <property type="match status" value="1"/>
</dbReference>
<evidence type="ECO:0000256" key="1">
    <source>
        <dbReference type="SAM" id="Phobius"/>
    </source>
</evidence>
<dbReference type="SUPFAM" id="SSF49785">
    <property type="entry name" value="Galactose-binding domain-like"/>
    <property type="match status" value="1"/>
</dbReference>
<dbReference type="InterPro" id="IPR008979">
    <property type="entry name" value="Galactose-bd-like_sf"/>
</dbReference>
<dbReference type="Proteomes" id="UP000003340">
    <property type="component" value="Unassembled WGS sequence"/>
</dbReference>
<dbReference type="EMBL" id="ACEC01000062">
    <property type="protein sequence ID" value="EEG30474.1"/>
    <property type="molecule type" value="Genomic_DNA"/>
</dbReference>
<reference evidence="3 4" key="2">
    <citation type="submission" date="2009-02" db="EMBL/GenBank/DDBJ databases">
        <title>Draft genome sequence of Clostridium methylpentosum (DSM 5476).</title>
        <authorList>
            <person name="Sudarsanam P."/>
            <person name="Ley R."/>
            <person name="Guruge J."/>
            <person name="Turnbaugh P.J."/>
            <person name="Mahowald M."/>
            <person name="Liep D."/>
            <person name="Gordon J."/>
        </authorList>
    </citation>
    <scope>NUCLEOTIDE SEQUENCE [LARGE SCALE GENOMIC DNA]</scope>
    <source>
        <strain evidence="3 4">DSM 5476</strain>
    </source>
</reference>
<dbReference type="Pfam" id="PF07554">
    <property type="entry name" value="FIVAR"/>
    <property type="match status" value="2"/>
</dbReference>
<dbReference type="eggNOG" id="COG1196">
    <property type="taxonomic scope" value="Bacteria"/>
</dbReference>
<proteinExistence type="predicted"/>
<keyword evidence="4" id="KW-1185">Reference proteome</keyword>
<comment type="caution">
    <text evidence="3">The sequence shown here is derived from an EMBL/GenBank/DDBJ whole genome shotgun (WGS) entry which is preliminary data.</text>
</comment>
<dbReference type="PANTHER" id="PTHR36848">
    <property type="entry name" value="DNA-BINDING PROTEIN (PUTATIVE SECRETED PROTEIN)-RELATED"/>
    <property type="match status" value="1"/>
</dbReference>
<keyword evidence="1" id="KW-0812">Transmembrane</keyword>
<dbReference type="eggNOG" id="COG3250">
    <property type="taxonomic scope" value="Bacteria"/>
</dbReference>
<name>C0EDI8_9FIRM</name>